<reference evidence="3 4" key="1">
    <citation type="submission" date="2018-09" db="EMBL/GenBank/DDBJ databases">
        <title>Genomic Encyclopedia of Archaeal and Bacterial Type Strains, Phase II (KMG-II): from individual species to whole genera.</title>
        <authorList>
            <person name="Goeker M."/>
        </authorList>
    </citation>
    <scope>NUCLEOTIDE SEQUENCE [LARGE SCALE GENOMIC DNA]</scope>
    <source>
        <strain evidence="3 4">DSM 21950</strain>
    </source>
</reference>
<dbReference type="OrthoDB" id="9813771at2"/>
<comment type="caution">
    <text evidence="3">The sequence shown here is derived from an EMBL/GenBank/DDBJ whole genome shotgun (WGS) entry which is preliminary data.</text>
</comment>
<dbReference type="InterPro" id="IPR020568">
    <property type="entry name" value="Ribosomal_Su5_D2-typ_SF"/>
</dbReference>
<dbReference type="Gene3D" id="3.30.230.30">
    <property type="entry name" value="Impact, N-terminal domain"/>
    <property type="match status" value="1"/>
</dbReference>
<accession>A0A419XAD7</accession>
<comment type="similarity">
    <text evidence="1">Belongs to the IMPACT family.</text>
</comment>
<dbReference type="Pfam" id="PF01205">
    <property type="entry name" value="Impact_N"/>
    <property type="match status" value="1"/>
</dbReference>
<dbReference type="InterPro" id="IPR001498">
    <property type="entry name" value="Impact_N"/>
</dbReference>
<sequence>MSNDTYKTISQQCEGLYKEKGSKFITYAYPVSTEEEIKEHIAKLKKEYYDARHHCYAYMLGADKKNFRANDDGEPSSTAGKPILGQILSNDLTNILIVVVRYFGGTKLGASGLIHAYKTAAADAISNAEILDKTVNDIYDIHFDYLVMNDIMKIIKDEQPEQLGQDFNLTCKITLSIRQSEVERLIQKFEKITSVKVEYIRTA</sequence>
<dbReference type="GO" id="GO:0005737">
    <property type="term" value="C:cytoplasm"/>
    <property type="evidence" value="ECO:0007669"/>
    <property type="project" value="TreeGrafter"/>
</dbReference>
<feature type="domain" description="Impact N-terminal" evidence="2">
    <location>
        <begin position="20"/>
        <end position="125"/>
    </location>
</feature>
<evidence type="ECO:0000313" key="4">
    <source>
        <dbReference type="Proteomes" id="UP000284531"/>
    </source>
</evidence>
<dbReference type="InterPro" id="IPR020569">
    <property type="entry name" value="UPF0029_Impact_CS"/>
</dbReference>
<evidence type="ECO:0000259" key="2">
    <source>
        <dbReference type="Pfam" id="PF01205"/>
    </source>
</evidence>
<gene>
    <name evidence="3" type="ORF">BXY64_1744</name>
</gene>
<protein>
    <submittedName>
        <fullName evidence="3">Putative YigZ family protein</fullName>
    </submittedName>
</protein>
<evidence type="ECO:0000256" key="1">
    <source>
        <dbReference type="ARBA" id="ARBA00007665"/>
    </source>
</evidence>
<evidence type="ECO:0000313" key="3">
    <source>
        <dbReference type="EMBL" id="RKE04717.1"/>
    </source>
</evidence>
<dbReference type="PANTHER" id="PTHR16301:SF20">
    <property type="entry name" value="IMPACT FAMILY MEMBER YIGZ"/>
    <property type="match status" value="1"/>
</dbReference>
<dbReference type="EMBL" id="RAPQ01000008">
    <property type="protein sequence ID" value="RKE04717.1"/>
    <property type="molecule type" value="Genomic_DNA"/>
</dbReference>
<dbReference type="InterPro" id="IPR036956">
    <property type="entry name" value="Impact_N_sf"/>
</dbReference>
<dbReference type="SUPFAM" id="SSF54211">
    <property type="entry name" value="Ribosomal protein S5 domain 2-like"/>
    <property type="match status" value="1"/>
</dbReference>
<dbReference type="PANTHER" id="PTHR16301">
    <property type="entry name" value="IMPACT-RELATED"/>
    <property type="match status" value="1"/>
</dbReference>
<proteinExistence type="inferred from homology"/>
<keyword evidence="4" id="KW-1185">Reference proteome</keyword>
<dbReference type="InterPro" id="IPR023582">
    <property type="entry name" value="Impact"/>
</dbReference>
<dbReference type="Proteomes" id="UP000284531">
    <property type="component" value="Unassembled WGS sequence"/>
</dbReference>
<dbReference type="GO" id="GO:0006446">
    <property type="term" value="P:regulation of translational initiation"/>
    <property type="evidence" value="ECO:0007669"/>
    <property type="project" value="TreeGrafter"/>
</dbReference>
<dbReference type="PROSITE" id="PS00910">
    <property type="entry name" value="UPF0029"/>
    <property type="match status" value="1"/>
</dbReference>
<name>A0A419XAD7_9BACT</name>
<dbReference type="AlphaFoldDB" id="A0A419XAD7"/>
<dbReference type="RefSeq" id="WP_120239465.1">
    <property type="nucleotide sequence ID" value="NZ_RAPQ01000008.1"/>
</dbReference>
<organism evidence="3 4">
    <name type="scientific">Marinifilum flexuosum</name>
    <dbReference type="NCBI Taxonomy" id="1117708"/>
    <lineage>
        <taxon>Bacteria</taxon>
        <taxon>Pseudomonadati</taxon>
        <taxon>Bacteroidota</taxon>
        <taxon>Bacteroidia</taxon>
        <taxon>Marinilabiliales</taxon>
        <taxon>Marinifilaceae</taxon>
    </lineage>
</organism>